<dbReference type="PANTHER" id="PTHR12526">
    <property type="entry name" value="GLYCOSYLTRANSFERASE"/>
    <property type="match status" value="1"/>
</dbReference>
<dbReference type="InterPro" id="IPR001296">
    <property type="entry name" value="Glyco_trans_1"/>
</dbReference>
<dbReference type="GO" id="GO:0016757">
    <property type="term" value="F:glycosyltransferase activity"/>
    <property type="evidence" value="ECO:0007669"/>
    <property type="project" value="UniProtKB-KW"/>
</dbReference>
<dbReference type="SUPFAM" id="SSF53756">
    <property type="entry name" value="UDP-Glycosyltransferase/glycogen phosphorylase"/>
    <property type="match status" value="1"/>
</dbReference>
<proteinExistence type="predicted"/>
<sequence>MSLKIVFCWSDISGYMAACWRSLQARQEIDLFVIAFQARTQTAFSDGLMQGIPCRLLGLQERNDTKLIKELISQQNPDAIVLCGWFHHPYRQLAFAKNLQNIPLIMGMDTPWWGNWKQHLAPWILRSYLKQMAHVVVTGERSWQYAYRLGIPLENISLGLYGIDYEAYAPLLAARRRSPWPRSFLFVGRYSHDKAIDLLATAYRLYRSQVGDPWDLVCCGQGDLESHLQDQVGITNRGFVQPAAMTDIWLKAGALVLPSRFDPWPIALVEAAAAGLAIICTQVCGSAVEVIRSEYNGIIIPPDRPEALAASLLTIHNHYNELAIWGTRSQDLAQPYRSEIWAQRWLAIFNSVLHPVH</sequence>
<dbReference type="EMBL" id="VBTY01000100">
    <property type="protein sequence ID" value="MDG3495424.1"/>
    <property type="molecule type" value="Genomic_DNA"/>
</dbReference>
<feature type="domain" description="Glycosyl transferase family 1" evidence="1">
    <location>
        <begin position="182"/>
        <end position="325"/>
    </location>
</feature>
<dbReference type="Proteomes" id="UP001152872">
    <property type="component" value="Unassembled WGS sequence"/>
</dbReference>
<comment type="caution">
    <text evidence="2">The sequence shown here is derived from an EMBL/GenBank/DDBJ whole genome shotgun (WGS) entry which is preliminary data.</text>
</comment>
<dbReference type="AlphaFoldDB" id="A0A9X4M9H1"/>
<dbReference type="EC" id="2.4.-.-" evidence="2"/>
<dbReference type="Gene3D" id="3.40.50.2000">
    <property type="entry name" value="Glycogen Phosphorylase B"/>
    <property type="match status" value="2"/>
</dbReference>
<protein>
    <submittedName>
        <fullName evidence="2">Glycosyltransferase family 4 protein</fullName>
        <ecNumber evidence="2">2.4.-.-</ecNumber>
    </submittedName>
</protein>
<dbReference type="Pfam" id="PF00534">
    <property type="entry name" value="Glycos_transf_1"/>
    <property type="match status" value="1"/>
</dbReference>
<reference evidence="2" key="1">
    <citation type="submission" date="2019-05" db="EMBL/GenBank/DDBJ databases">
        <title>Whole genome sequencing of Pseudanabaena catenata USMAC16.</title>
        <authorList>
            <person name="Khan Z."/>
            <person name="Omar W.M."/>
            <person name="Convey P."/>
            <person name="Merican F."/>
            <person name="Najimudin N."/>
        </authorList>
    </citation>
    <scope>NUCLEOTIDE SEQUENCE</scope>
    <source>
        <strain evidence="2">USMAC16</strain>
    </source>
</reference>
<dbReference type="RefSeq" id="WP_009627545.1">
    <property type="nucleotide sequence ID" value="NZ_VBTY01000100.1"/>
</dbReference>
<name>A0A9X4M9H1_9CYAN</name>
<gene>
    <name evidence="2" type="ORF">FEV09_12720</name>
</gene>
<accession>A0A9X4M9H1</accession>
<keyword evidence="2" id="KW-0808">Transferase</keyword>
<dbReference type="CDD" id="cd03801">
    <property type="entry name" value="GT4_PimA-like"/>
    <property type="match status" value="1"/>
</dbReference>
<organism evidence="2 3">
    <name type="scientific">Pseudanabaena catenata USMAC16</name>
    <dbReference type="NCBI Taxonomy" id="1855837"/>
    <lineage>
        <taxon>Bacteria</taxon>
        <taxon>Bacillati</taxon>
        <taxon>Cyanobacteriota</taxon>
        <taxon>Cyanophyceae</taxon>
        <taxon>Pseudanabaenales</taxon>
        <taxon>Pseudanabaenaceae</taxon>
        <taxon>Pseudanabaena</taxon>
    </lineage>
</organism>
<keyword evidence="2" id="KW-0328">Glycosyltransferase</keyword>
<evidence type="ECO:0000313" key="2">
    <source>
        <dbReference type="EMBL" id="MDG3495424.1"/>
    </source>
</evidence>
<keyword evidence="3" id="KW-1185">Reference proteome</keyword>
<evidence type="ECO:0000313" key="3">
    <source>
        <dbReference type="Proteomes" id="UP001152872"/>
    </source>
</evidence>
<evidence type="ECO:0000259" key="1">
    <source>
        <dbReference type="Pfam" id="PF00534"/>
    </source>
</evidence>